<accession>A0A0H2S321</accession>
<keyword evidence="11" id="KW-1185">Reference proteome</keyword>
<dbReference type="InterPro" id="IPR029012">
    <property type="entry name" value="Helix_hairpin_bin_sf"/>
</dbReference>
<gene>
    <name evidence="8" type="primary">GET1</name>
    <name evidence="10" type="ORF">SCHPADRAFT_936206</name>
</gene>
<dbReference type="InterPro" id="IPR028945">
    <property type="entry name" value="Get1"/>
</dbReference>
<evidence type="ECO:0000313" key="11">
    <source>
        <dbReference type="Proteomes" id="UP000053477"/>
    </source>
</evidence>
<evidence type="ECO:0000256" key="8">
    <source>
        <dbReference type="HAMAP-Rule" id="MF_03113"/>
    </source>
</evidence>
<keyword evidence="6 8" id="KW-1133">Transmembrane helix</keyword>
<comment type="subcellular location">
    <subcellularLocation>
        <location evidence="1">Endoplasmic reticulum membrane</location>
        <topology evidence="1">Multi-pass membrane protein</topology>
    </subcellularLocation>
</comment>
<feature type="topological domain" description="Cytoplasmic" evidence="8">
    <location>
        <begin position="169"/>
        <end position="195"/>
    </location>
</feature>
<dbReference type="PANTHER" id="PTHR42650:SF1">
    <property type="entry name" value="GUIDED ENTRY OF TAIL-ANCHORED PROTEINS FACTOR 1"/>
    <property type="match status" value="1"/>
</dbReference>
<keyword evidence="7 8" id="KW-0472">Membrane</keyword>
<evidence type="ECO:0000256" key="4">
    <source>
        <dbReference type="ARBA" id="ARBA00022692"/>
    </source>
</evidence>
<organism evidence="10 11">
    <name type="scientific">Schizopora paradoxa</name>
    <dbReference type="NCBI Taxonomy" id="27342"/>
    <lineage>
        <taxon>Eukaryota</taxon>
        <taxon>Fungi</taxon>
        <taxon>Dikarya</taxon>
        <taxon>Basidiomycota</taxon>
        <taxon>Agaricomycotina</taxon>
        <taxon>Agaricomycetes</taxon>
        <taxon>Hymenochaetales</taxon>
        <taxon>Schizoporaceae</taxon>
        <taxon>Schizopora</taxon>
    </lineage>
</organism>
<feature type="transmembrane region" description="Helical" evidence="9">
    <location>
        <begin position="103"/>
        <end position="122"/>
    </location>
</feature>
<name>A0A0H2S321_9AGAM</name>
<dbReference type="GO" id="GO:0071816">
    <property type="term" value="P:tail-anchored membrane protein insertion into ER membrane"/>
    <property type="evidence" value="ECO:0007669"/>
    <property type="project" value="InterPro"/>
</dbReference>
<evidence type="ECO:0000256" key="1">
    <source>
        <dbReference type="ARBA" id="ARBA00004477"/>
    </source>
</evidence>
<evidence type="ECO:0000256" key="3">
    <source>
        <dbReference type="ARBA" id="ARBA00022448"/>
    </source>
</evidence>
<comment type="caution">
    <text evidence="8">Lacks conserved residue(s) required for the propagation of feature annotation.</text>
</comment>
<dbReference type="FunCoup" id="A0A0H2S321">
    <property type="interactions" value="215"/>
</dbReference>
<evidence type="ECO:0000256" key="9">
    <source>
        <dbReference type="SAM" id="Phobius"/>
    </source>
</evidence>
<dbReference type="InterPro" id="IPR027538">
    <property type="entry name" value="Get1_fungi"/>
</dbReference>
<protein>
    <submittedName>
        <fullName evidence="10">Uncharacterized protein</fullName>
    </submittedName>
</protein>
<reference evidence="10 11" key="1">
    <citation type="submission" date="2015-04" db="EMBL/GenBank/DDBJ databases">
        <title>Complete genome sequence of Schizopora paradoxa KUC8140, a cosmopolitan wood degrader in East Asia.</title>
        <authorList>
            <consortium name="DOE Joint Genome Institute"/>
            <person name="Min B."/>
            <person name="Park H."/>
            <person name="Jang Y."/>
            <person name="Kim J.-J."/>
            <person name="Kim K.H."/>
            <person name="Pangilinan J."/>
            <person name="Lipzen A."/>
            <person name="Riley R."/>
            <person name="Grigoriev I.V."/>
            <person name="Spatafora J.W."/>
            <person name="Choi I.-G."/>
        </authorList>
    </citation>
    <scope>NUCLEOTIDE SEQUENCE [LARGE SCALE GENOMIC DNA]</scope>
    <source>
        <strain evidence="10 11">KUC8140</strain>
    </source>
</reference>
<comment type="similarity">
    <text evidence="2 8">Belongs to the WRB/GET1 family.</text>
</comment>
<feature type="transmembrane region" description="Helical" evidence="9">
    <location>
        <begin position="6"/>
        <end position="34"/>
    </location>
</feature>
<dbReference type="STRING" id="27342.A0A0H2S321"/>
<dbReference type="GO" id="GO:0005789">
    <property type="term" value="C:endoplasmic reticulum membrane"/>
    <property type="evidence" value="ECO:0007669"/>
    <property type="project" value="UniProtKB-SubCell"/>
</dbReference>
<evidence type="ECO:0000313" key="10">
    <source>
        <dbReference type="EMBL" id="KLO18337.1"/>
    </source>
</evidence>
<keyword evidence="3 8" id="KW-0813">Transport</keyword>
<dbReference type="Proteomes" id="UP000053477">
    <property type="component" value="Unassembled WGS sequence"/>
</dbReference>
<feature type="topological domain" description="Lumenal" evidence="8">
    <location>
        <begin position="1"/>
        <end position="3"/>
    </location>
</feature>
<dbReference type="GO" id="GO:0043529">
    <property type="term" value="C:GET complex"/>
    <property type="evidence" value="ECO:0007669"/>
    <property type="project" value="InterPro"/>
</dbReference>
<dbReference type="PANTHER" id="PTHR42650">
    <property type="entry name" value="TAIL-ANCHORED PROTEIN INSERTION RECEPTOR WRB"/>
    <property type="match status" value="1"/>
</dbReference>
<evidence type="ECO:0000256" key="2">
    <source>
        <dbReference type="ARBA" id="ARBA00010799"/>
    </source>
</evidence>
<feature type="transmembrane region" description="Helical" evidence="9">
    <location>
        <begin position="142"/>
        <end position="160"/>
    </location>
</feature>
<proteinExistence type="inferred from homology"/>
<dbReference type="OrthoDB" id="69461at2759"/>
<sequence>MSIALTIFLLVFIGELIQWIGQSVLLELAYVLYLRLFHSGSAKRQRALKTEILTAKAELMQTSAQDQFAAWAKLRRRVDKGLADLEKLNGELGSARASFSMKFNVFIWIVTTGLQFAVGWWYSKTAIFYLPSGWLGPATWWLSLPFAPAGSVSCGVWQMACRRVIKVGERVVKDFAAPSMAAPTEEKKPEKAKTQ</sequence>
<keyword evidence="4 8" id="KW-0812">Transmembrane</keyword>
<dbReference type="InParanoid" id="A0A0H2S321"/>
<dbReference type="AlphaFoldDB" id="A0A0H2S321"/>
<dbReference type="HAMAP" id="MF_03113">
    <property type="entry name" value="Get1"/>
    <property type="match status" value="1"/>
</dbReference>
<dbReference type="EMBL" id="KQ085895">
    <property type="protein sequence ID" value="KLO18337.1"/>
    <property type="molecule type" value="Genomic_DNA"/>
</dbReference>
<dbReference type="GO" id="GO:0043495">
    <property type="term" value="F:protein-membrane adaptor activity"/>
    <property type="evidence" value="ECO:0007669"/>
    <property type="project" value="TreeGrafter"/>
</dbReference>
<dbReference type="Pfam" id="PF04420">
    <property type="entry name" value="CHD5"/>
    <property type="match status" value="1"/>
</dbReference>
<evidence type="ECO:0000256" key="5">
    <source>
        <dbReference type="ARBA" id="ARBA00022824"/>
    </source>
</evidence>
<keyword evidence="5 8" id="KW-0256">Endoplasmic reticulum</keyword>
<evidence type="ECO:0000256" key="7">
    <source>
        <dbReference type="ARBA" id="ARBA00023136"/>
    </source>
</evidence>
<evidence type="ECO:0000256" key="6">
    <source>
        <dbReference type="ARBA" id="ARBA00022989"/>
    </source>
</evidence>
<dbReference type="Gene3D" id="1.10.287.660">
    <property type="entry name" value="Helix hairpin bin"/>
    <property type="match status" value="1"/>
</dbReference>